<feature type="region of interest" description="Disordered" evidence="2">
    <location>
        <begin position="256"/>
        <end position="410"/>
    </location>
</feature>
<feature type="region of interest" description="Disordered" evidence="2">
    <location>
        <begin position="505"/>
        <end position="595"/>
    </location>
</feature>
<feature type="compositionally biased region" description="Polar residues" evidence="2">
    <location>
        <begin position="378"/>
        <end position="391"/>
    </location>
</feature>
<accession>A0A2C6L8Z2</accession>
<dbReference type="OrthoDB" id="333004at2759"/>
<reference evidence="3 4" key="1">
    <citation type="journal article" date="2017" name="Int. J. Parasitol.">
        <title>The genome of the protozoan parasite Cystoisospora suis and a reverse vaccinology approach to identify vaccine candidates.</title>
        <authorList>
            <person name="Palmieri N."/>
            <person name="Shrestha A."/>
            <person name="Ruttkowski B."/>
            <person name="Beck T."/>
            <person name="Vogl C."/>
            <person name="Tomley F."/>
            <person name="Blake D.P."/>
            <person name="Joachim A."/>
        </authorList>
    </citation>
    <scope>NUCLEOTIDE SEQUENCE [LARGE SCALE GENOMIC DNA]</scope>
    <source>
        <strain evidence="3 4">Wien I</strain>
    </source>
</reference>
<evidence type="ECO:0000256" key="1">
    <source>
        <dbReference type="SAM" id="Coils"/>
    </source>
</evidence>
<dbReference type="GeneID" id="94425978"/>
<feature type="compositionally biased region" description="Polar residues" evidence="2">
    <location>
        <begin position="401"/>
        <end position="410"/>
    </location>
</feature>
<dbReference type="VEuPathDB" id="ToxoDB:CSUI_002567"/>
<comment type="caution">
    <text evidence="3">The sequence shown here is derived from an EMBL/GenBank/DDBJ whole genome shotgun (WGS) entry which is preliminary data.</text>
</comment>
<name>A0A2C6L8Z2_9APIC</name>
<feature type="compositionally biased region" description="Basic and acidic residues" evidence="2">
    <location>
        <begin position="979"/>
        <end position="996"/>
    </location>
</feature>
<gene>
    <name evidence="3" type="ORF">CSUI_002567</name>
</gene>
<feature type="coiled-coil region" evidence="1">
    <location>
        <begin position="477"/>
        <end position="504"/>
    </location>
</feature>
<feature type="region of interest" description="Disordered" evidence="2">
    <location>
        <begin position="1"/>
        <end position="59"/>
    </location>
</feature>
<keyword evidence="4" id="KW-1185">Reference proteome</keyword>
<feature type="region of interest" description="Disordered" evidence="2">
    <location>
        <begin position="752"/>
        <end position="786"/>
    </location>
</feature>
<evidence type="ECO:0000313" key="3">
    <source>
        <dbReference type="EMBL" id="PHJ23586.1"/>
    </source>
</evidence>
<proteinExistence type="predicted"/>
<sequence>MAHVHAERGTWSRLSASPSLSSSSLSPEVSDEEQVQAASSDECHNRGGKVKTHRSEGEKKGLTHVEARLFLRQCNYFVVCHLCSPPPTSPDSSRSPSSQSAACTLSVSVRNDSLQAQGPGGLERAPVYSGRFPRAFIEEMTRRTGRFASIETFWRLLVRAVHSRANGKCSTSGRSGTEETTKSNDDVNDDLESVSLNLWDVSDLEALRRSAGAAQRGNKERPSPSTSSSSSPSDEKHFLIITHRLGGRRIHYPLALQRQRDTRASEATEVVEGSKGGELDGSPTTEARDGGGRRGADDSSTPPDKGQSEGFHADAEKTRTRKNQEARRALNYAEQSHDTFRSPTSSTDRQGRPLPAVDVSSARSTASGSVPAAAPWSPTRTRTETYMTSRGSGVGMERTSGRNNMPCTKSSTRRFYSASSFGGMSVKENRLPLELHGDSVGSDDPKRLTARLQQVETELLVTTRQLESERHLRAQEALRLKQELDRALRTQASLRNRVRELETTLRLTSTTRSSRCPSVSSLGRPPSRAAGSSRSSSASSSRRGSASSLHYPTRTGSPSPYRRSIAPTGSCSQSRSRSSVRTSSPSYRLPLPFLPGPSADGAAVRYVRRGGGALVPVPLDPADSWNSHRRPTSSASNRTSRDGRTRSRSLSLEGGGAASRRTSPAMSRCSSSSHLSPYRAPPLLSSSPAVSSPLHSFSSPRYPHFPPPSNSHICGSLPSTAPGRLLGLPGHPLSTSRSSSRSSCFISSSIERDFSSSTRNRNPRYAAPGASSRALGRIGSRSPYRSGVGISSGPAYSMPARAPVFSRHPPPSGRPSASPGVAFGRTLPRCEKAETGPGLHVRTGSLLSSRDQFLSENKDPTGRERLAERAVWSEAEEKFVPSTGAMDGARRGPREQLLRGITRGSDGISSSSDRGVRRYGSPFPHANMGPTAGQLPHAGYPAFPSSQSPRAHPSDAHEFDGAAPYERESFLYSGPHDTPVTEKTLEDTADKTEPIVHHTATGNGHEESPYITIPVAEYRRLLRDSPAPGGVCEPEEMPFDDSGDCGGKRLDTRIRSDAANALPNPAQINEEPVGRTASPRGSASPRDITHDAGLDANQLYPDNHGLQRHRPSDTCRRSYGEMDSGEPRAKTAASNRPGSDAATQGKREPAAYTDASTEVEVDRQLPRSLRGETADCGKTARDSRLNVESNAKAGPPILAQVSDPRTKATVLGKNCESVGATGTGACGSRDGHVGPEACEADSAKNTYSEIDRRLTALQDFLKSTRQTFRMLERADAVQAD</sequence>
<feature type="compositionally biased region" description="Low complexity" evidence="2">
    <location>
        <begin position="223"/>
        <end position="232"/>
    </location>
</feature>
<protein>
    <submittedName>
        <fullName evidence="3">Coiled-coil domain-containing protein 61</fullName>
    </submittedName>
</protein>
<dbReference type="AlphaFoldDB" id="A0A2C6L8Z2"/>
<feature type="compositionally biased region" description="Low complexity" evidence="2">
    <location>
        <begin position="675"/>
        <end position="700"/>
    </location>
</feature>
<dbReference type="EMBL" id="MIGC01001075">
    <property type="protein sequence ID" value="PHJ23586.1"/>
    <property type="molecule type" value="Genomic_DNA"/>
</dbReference>
<feature type="compositionally biased region" description="Basic and acidic residues" evidence="2">
    <location>
        <begin position="1"/>
        <end position="10"/>
    </location>
</feature>
<organism evidence="3 4">
    <name type="scientific">Cystoisospora suis</name>
    <dbReference type="NCBI Taxonomy" id="483139"/>
    <lineage>
        <taxon>Eukaryota</taxon>
        <taxon>Sar</taxon>
        <taxon>Alveolata</taxon>
        <taxon>Apicomplexa</taxon>
        <taxon>Conoidasida</taxon>
        <taxon>Coccidia</taxon>
        <taxon>Eucoccidiorida</taxon>
        <taxon>Eimeriorina</taxon>
        <taxon>Sarcocystidae</taxon>
        <taxon>Cystoisospora</taxon>
    </lineage>
</organism>
<feature type="compositionally biased region" description="Basic and acidic residues" evidence="2">
    <location>
        <begin position="311"/>
        <end position="328"/>
    </location>
</feature>
<feature type="region of interest" description="Disordered" evidence="2">
    <location>
        <begin position="166"/>
        <end position="189"/>
    </location>
</feature>
<feature type="compositionally biased region" description="Low complexity" evidence="2">
    <location>
        <begin position="12"/>
        <end position="26"/>
    </location>
</feature>
<evidence type="ECO:0000256" key="2">
    <source>
        <dbReference type="SAM" id="MobiDB-lite"/>
    </source>
</evidence>
<dbReference type="Proteomes" id="UP000221165">
    <property type="component" value="Unassembled WGS sequence"/>
</dbReference>
<feature type="region of interest" description="Disordered" evidence="2">
    <location>
        <begin position="1058"/>
        <end position="1164"/>
    </location>
</feature>
<feature type="region of interest" description="Disordered" evidence="2">
    <location>
        <begin position="616"/>
        <end position="703"/>
    </location>
</feature>
<feature type="region of interest" description="Disordered" evidence="2">
    <location>
        <begin position="972"/>
        <end position="1008"/>
    </location>
</feature>
<feature type="compositionally biased region" description="Basic and acidic residues" evidence="2">
    <location>
        <begin position="286"/>
        <end position="297"/>
    </location>
</feature>
<feature type="compositionally biased region" description="Basic and acidic residues" evidence="2">
    <location>
        <begin position="1110"/>
        <end position="1129"/>
    </location>
</feature>
<dbReference type="RefSeq" id="XP_067925261.1">
    <property type="nucleotide sequence ID" value="XM_068062767.1"/>
</dbReference>
<feature type="compositionally biased region" description="Basic and acidic residues" evidence="2">
    <location>
        <begin position="176"/>
        <end position="185"/>
    </location>
</feature>
<feature type="region of interest" description="Disordered" evidence="2">
    <location>
        <begin position="209"/>
        <end position="235"/>
    </location>
</feature>
<keyword evidence="1" id="KW-0175">Coiled coil</keyword>
<evidence type="ECO:0000313" key="4">
    <source>
        <dbReference type="Proteomes" id="UP000221165"/>
    </source>
</evidence>
<feature type="compositionally biased region" description="Low complexity" evidence="2">
    <location>
        <begin position="505"/>
        <end position="548"/>
    </location>
</feature>
<feature type="compositionally biased region" description="Low complexity" evidence="2">
    <location>
        <begin position="570"/>
        <end position="588"/>
    </location>
</feature>
<feature type="region of interest" description="Disordered" evidence="2">
    <location>
        <begin position="929"/>
        <end position="959"/>
    </location>
</feature>
<feature type="compositionally biased region" description="Polar residues" evidence="2">
    <location>
        <begin position="660"/>
        <end position="674"/>
    </location>
</feature>